<keyword evidence="5 6" id="KW-0961">Cell wall biogenesis/degradation</keyword>
<name>I7K0W1_9LACO</name>
<dbReference type="EMBL" id="AYZO01000011">
    <property type="protein sequence ID" value="KRN12810.1"/>
    <property type="molecule type" value="Genomic_DNA"/>
</dbReference>
<dbReference type="Proteomes" id="UP000051521">
    <property type="component" value="Unassembled WGS sequence"/>
</dbReference>
<dbReference type="STRING" id="1423751.FC38_GL000285"/>
<comment type="pathway">
    <text evidence="1 6">Cell wall biogenesis; peptidoglycan biosynthesis.</text>
</comment>
<feature type="compositionally biased region" description="Basic and acidic residues" evidence="7">
    <location>
        <begin position="53"/>
        <end position="74"/>
    </location>
</feature>
<dbReference type="SUPFAM" id="SSF141523">
    <property type="entry name" value="L,D-transpeptidase catalytic domain-like"/>
    <property type="match status" value="1"/>
</dbReference>
<keyword evidence="2" id="KW-0808">Transferase</keyword>
<dbReference type="PANTHER" id="PTHR30582">
    <property type="entry name" value="L,D-TRANSPEPTIDASE"/>
    <property type="match status" value="1"/>
</dbReference>
<comment type="caution">
    <text evidence="9">The sequence shown here is derived from an EMBL/GenBank/DDBJ whole genome shotgun (WGS) entry which is preliminary data.</text>
</comment>
<feature type="active site" description="Nucleophile" evidence="6">
    <location>
        <position position="193"/>
    </location>
</feature>
<proteinExistence type="predicted"/>
<dbReference type="Proteomes" id="UP000009326">
    <property type="component" value="Unassembled WGS sequence"/>
</dbReference>
<evidence type="ECO:0000256" key="2">
    <source>
        <dbReference type="ARBA" id="ARBA00022679"/>
    </source>
</evidence>
<dbReference type="PANTHER" id="PTHR30582:SF2">
    <property type="entry name" value="L,D-TRANSPEPTIDASE YCIB-RELATED"/>
    <property type="match status" value="1"/>
</dbReference>
<accession>I7K0W1</accession>
<keyword evidence="3 6" id="KW-0133">Cell shape</keyword>
<evidence type="ECO:0000256" key="4">
    <source>
        <dbReference type="ARBA" id="ARBA00022984"/>
    </source>
</evidence>
<keyword evidence="4 6" id="KW-0573">Peptidoglycan synthesis</keyword>
<dbReference type="InterPro" id="IPR038063">
    <property type="entry name" value="Transpep_catalytic_dom"/>
</dbReference>
<organism evidence="9 11">
    <name type="scientific">Lactobacillus gigeriorum DSM 23908 = CRBIP 24.85</name>
    <dbReference type="NCBI Taxonomy" id="1423751"/>
    <lineage>
        <taxon>Bacteria</taxon>
        <taxon>Bacillati</taxon>
        <taxon>Bacillota</taxon>
        <taxon>Bacilli</taxon>
        <taxon>Lactobacillales</taxon>
        <taxon>Lactobacillaceae</taxon>
        <taxon>Lactobacillus</taxon>
    </lineage>
</organism>
<evidence type="ECO:0000256" key="3">
    <source>
        <dbReference type="ARBA" id="ARBA00022960"/>
    </source>
</evidence>
<dbReference type="PATRIC" id="fig|1423751.3.peg.301"/>
<evidence type="ECO:0000313" key="9">
    <source>
        <dbReference type="EMBL" id="CCI87100.1"/>
    </source>
</evidence>
<evidence type="ECO:0000313" key="10">
    <source>
        <dbReference type="EMBL" id="KRN12810.1"/>
    </source>
</evidence>
<dbReference type="Pfam" id="PF03734">
    <property type="entry name" value="YkuD"/>
    <property type="match status" value="1"/>
</dbReference>
<feature type="active site" description="Proton donor/acceptor" evidence="6">
    <location>
        <position position="166"/>
    </location>
</feature>
<evidence type="ECO:0000313" key="11">
    <source>
        <dbReference type="Proteomes" id="UP000009326"/>
    </source>
</evidence>
<dbReference type="Gene3D" id="2.40.440.10">
    <property type="entry name" value="L,D-transpeptidase catalytic domain-like"/>
    <property type="match status" value="1"/>
</dbReference>
<dbReference type="GO" id="GO:0008360">
    <property type="term" value="P:regulation of cell shape"/>
    <property type="evidence" value="ECO:0007669"/>
    <property type="project" value="UniProtKB-UniRule"/>
</dbReference>
<gene>
    <name evidence="9" type="ORF">BN52_02385</name>
    <name evidence="10" type="ORF">FC38_GL000285</name>
</gene>
<feature type="region of interest" description="Disordered" evidence="7">
    <location>
        <begin position="34"/>
        <end position="74"/>
    </location>
</feature>
<dbReference type="OrthoDB" id="177750at2"/>
<evidence type="ECO:0000256" key="7">
    <source>
        <dbReference type="SAM" id="MobiDB-lite"/>
    </source>
</evidence>
<dbReference type="GO" id="GO:0005576">
    <property type="term" value="C:extracellular region"/>
    <property type="evidence" value="ECO:0007669"/>
    <property type="project" value="TreeGrafter"/>
</dbReference>
<keyword evidence="12" id="KW-1185">Reference proteome</keyword>
<dbReference type="GO" id="GO:0016740">
    <property type="term" value="F:transferase activity"/>
    <property type="evidence" value="ECO:0007669"/>
    <property type="project" value="UniProtKB-KW"/>
</dbReference>
<feature type="domain" description="L,D-TPase catalytic" evidence="8">
    <location>
        <begin position="90"/>
        <end position="217"/>
    </location>
</feature>
<dbReference type="AlphaFoldDB" id="I7K0W1"/>
<sequence>MKKRIALIFVCLAVVVGMAWIFILRSSAAQNSAPTKTEQYVKKNEKKPKAKPKTPDYKPYKDPTDLRKEGSWTKSSEKKAYPNIRYANNLTLRVSLKGNRVYLFKGKKLIYTMMSTGGVYKKGKSVTPKGTFYIQNGRGDSFFNQALGEGARNWVSWDPSNVYLFHSVPTKADGSINRKEAAKLGKTQGSHGCIRLSLPDSKWLLNELPAGTKVIIKDV</sequence>
<dbReference type="GO" id="GO:0071972">
    <property type="term" value="F:peptidoglycan L,D-transpeptidase activity"/>
    <property type="evidence" value="ECO:0007669"/>
    <property type="project" value="TreeGrafter"/>
</dbReference>
<dbReference type="EMBL" id="CAKC01000048">
    <property type="protein sequence ID" value="CCI87100.1"/>
    <property type="molecule type" value="Genomic_DNA"/>
</dbReference>
<evidence type="ECO:0000259" key="8">
    <source>
        <dbReference type="PROSITE" id="PS52029"/>
    </source>
</evidence>
<reference evidence="9 11" key="1">
    <citation type="submission" date="2012-06" db="EMBL/GenBank/DDBJ databases">
        <title>Draft genome sequence of Lactobacillus gigeriorum CRBIP 24.85T, isolated from chicken crop.</title>
        <authorList>
            <person name="Cousin S."/>
            <person name="Ma L."/>
            <person name="Creno S."/>
            <person name="Clermont D."/>
            <person name="Loux V."/>
            <person name="Bizet C."/>
            <person name="Bouchier C."/>
        </authorList>
    </citation>
    <scope>NUCLEOTIDE SEQUENCE [LARGE SCALE GENOMIC DNA]</scope>
    <source>
        <strain evidence="11">CRBIP 24.85T</strain>
        <strain evidence="9">Type strain: CRBIP 24.85</strain>
    </source>
</reference>
<dbReference type="GO" id="GO:0018104">
    <property type="term" value="P:peptidoglycan-protein cross-linking"/>
    <property type="evidence" value="ECO:0007669"/>
    <property type="project" value="TreeGrafter"/>
</dbReference>
<reference evidence="10 12" key="2">
    <citation type="journal article" date="2015" name="Genome Announc.">
        <title>Expanding the biotechnology potential of lactobacilli through comparative genomics of 213 strains and associated genera.</title>
        <authorList>
            <person name="Sun Z."/>
            <person name="Harris H.M."/>
            <person name="McCann A."/>
            <person name="Guo C."/>
            <person name="Argimon S."/>
            <person name="Zhang W."/>
            <person name="Yang X."/>
            <person name="Jeffery I.B."/>
            <person name="Cooney J.C."/>
            <person name="Kagawa T.F."/>
            <person name="Liu W."/>
            <person name="Song Y."/>
            <person name="Salvetti E."/>
            <person name="Wrobel A."/>
            <person name="Rasinkangas P."/>
            <person name="Parkhill J."/>
            <person name="Rea M.C."/>
            <person name="O'Sullivan O."/>
            <person name="Ritari J."/>
            <person name="Douillard F.P."/>
            <person name="Paul Ross R."/>
            <person name="Yang R."/>
            <person name="Briner A.E."/>
            <person name="Felis G.E."/>
            <person name="de Vos W.M."/>
            <person name="Barrangou R."/>
            <person name="Klaenhammer T.R."/>
            <person name="Caufield P.W."/>
            <person name="Cui Y."/>
            <person name="Zhang H."/>
            <person name="O'Toole P.W."/>
        </authorList>
    </citation>
    <scope>NUCLEOTIDE SEQUENCE [LARGE SCALE GENOMIC DNA]</scope>
    <source>
        <strain evidence="10 12">DSM 23908</strain>
    </source>
</reference>
<dbReference type="InterPro" id="IPR005490">
    <property type="entry name" value="LD_TPept_cat_dom"/>
</dbReference>
<evidence type="ECO:0000256" key="6">
    <source>
        <dbReference type="PROSITE-ProRule" id="PRU01373"/>
    </source>
</evidence>
<evidence type="ECO:0000256" key="1">
    <source>
        <dbReference type="ARBA" id="ARBA00004752"/>
    </source>
</evidence>
<evidence type="ECO:0000313" key="12">
    <source>
        <dbReference type="Proteomes" id="UP000051521"/>
    </source>
</evidence>
<dbReference type="CDD" id="cd16913">
    <property type="entry name" value="YkuD_like"/>
    <property type="match status" value="1"/>
</dbReference>
<evidence type="ECO:0000256" key="5">
    <source>
        <dbReference type="ARBA" id="ARBA00023316"/>
    </source>
</evidence>
<dbReference type="RefSeq" id="WP_008473225.1">
    <property type="nucleotide sequence ID" value="NZ_AYZO01000011.1"/>
</dbReference>
<dbReference type="InterPro" id="IPR050979">
    <property type="entry name" value="LD-transpeptidase"/>
</dbReference>
<dbReference type="UniPathway" id="UPA00219"/>
<dbReference type="GO" id="GO:0071555">
    <property type="term" value="P:cell wall organization"/>
    <property type="evidence" value="ECO:0007669"/>
    <property type="project" value="UniProtKB-UniRule"/>
</dbReference>
<protein>
    <submittedName>
        <fullName evidence="9 10">Cell surface protein</fullName>
    </submittedName>
</protein>
<dbReference type="PROSITE" id="PS52029">
    <property type="entry name" value="LD_TPASE"/>
    <property type="match status" value="1"/>
</dbReference>